<dbReference type="SUPFAM" id="SSF56784">
    <property type="entry name" value="HAD-like"/>
    <property type="match status" value="1"/>
</dbReference>
<sequence length="233" mass="25946">MGPVKVIAFDADDTLWHNEHLFRQVQAEFKALLAQYHSPDWIAARLYETEIKNLPHYGYGVKAFALSMIETAVELTEGRITGTDIQHILNAARTMLTADVRLLDGVTDTLETLFPYYLMLVITKGDLLDQHAKLARSGLAPYFAHIEVVSEKNAETYDALLQRHGVAAKDFLMVGNSMRSDILPVLELGAQAVYVPHSLTWEHEEAAAPLPDTPGFHQIARIAELAGLLRISN</sequence>
<gene>
    <name evidence="2" type="ORF">NFC81_13340</name>
</gene>
<dbReference type="Gene3D" id="1.10.150.240">
    <property type="entry name" value="Putative phosphatase, domain 2"/>
    <property type="match status" value="1"/>
</dbReference>
<dbReference type="Pfam" id="PF00702">
    <property type="entry name" value="Hydrolase"/>
    <property type="match status" value="1"/>
</dbReference>
<protein>
    <submittedName>
        <fullName evidence="2">HAD family hydrolase</fullName>
    </submittedName>
</protein>
<evidence type="ECO:0000313" key="2">
    <source>
        <dbReference type="EMBL" id="WLD57687.1"/>
    </source>
</evidence>
<dbReference type="SFLD" id="SFLDG01129">
    <property type="entry name" value="C1.5:_HAD__Beta-PGM__Phosphata"/>
    <property type="match status" value="1"/>
</dbReference>
<dbReference type="GO" id="GO:0016787">
    <property type="term" value="F:hydrolase activity"/>
    <property type="evidence" value="ECO:0007669"/>
    <property type="project" value="UniProtKB-KW"/>
</dbReference>
<dbReference type="PANTHER" id="PTHR43316">
    <property type="entry name" value="HYDROLASE, HALOACID DELAHOGENASE-RELATED"/>
    <property type="match status" value="1"/>
</dbReference>
<keyword evidence="1 2" id="KW-0378">Hydrolase</keyword>
<dbReference type="PANTHER" id="PTHR43316:SF8">
    <property type="entry name" value="HAD FAMILY HYDROLASE"/>
    <property type="match status" value="1"/>
</dbReference>
<dbReference type="Gene3D" id="3.40.50.1000">
    <property type="entry name" value="HAD superfamily/HAD-like"/>
    <property type="match status" value="1"/>
</dbReference>
<evidence type="ECO:0000256" key="1">
    <source>
        <dbReference type="ARBA" id="ARBA00022801"/>
    </source>
</evidence>
<dbReference type="InterPro" id="IPR051540">
    <property type="entry name" value="S-2-haloacid_dehalogenase"/>
</dbReference>
<dbReference type="InterPro" id="IPR023214">
    <property type="entry name" value="HAD_sf"/>
</dbReference>
<dbReference type="SFLD" id="SFLDS00003">
    <property type="entry name" value="Haloacid_Dehalogenase"/>
    <property type="match status" value="1"/>
</dbReference>
<name>A0AB38YEV5_9GAMM</name>
<dbReference type="InterPro" id="IPR036412">
    <property type="entry name" value="HAD-like_sf"/>
</dbReference>
<organism evidence="2">
    <name type="scientific">Salinispirillum sp. LH 10-3-1</name>
    <dbReference type="NCBI Taxonomy" id="2952525"/>
    <lineage>
        <taxon>Bacteria</taxon>
        <taxon>Pseudomonadati</taxon>
        <taxon>Pseudomonadota</taxon>
        <taxon>Gammaproteobacteria</taxon>
        <taxon>Oceanospirillales</taxon>
        <taxon>Saccharospirillaceae</taxon>
        <taxon>Salinispirillum</taxon>
    </lineage>
</organism>
<proteinExistence type="predicted"/>
<dbReference type="InterPro" id="IPR023198">
    <property type="entry name" value="PGP-like_dom2"/>
</dbReference>
<dbReference type="AlphaFoldDB" id="A0AB38YEV5"/>
<reference evidence="2" key="1">
    <citation type="submission" date="2022-07" db="EMBL/GenBank/DDBJ databases">
        <title>Complete genome sequence of Salinispirillum sp. LH10-3-1 capable of multiple carbohydrate inversion isolated from a soda lake.</title>
        <authorList>
            <person name="Liu J."/>
            <person name="Zhai Y."/>
            <person name="Zhang H."/>
            <person name="Yang H."/>
            <person name="Qu J."/>
            <person name="Li J."/>
        </authorList>
    </citation>
    <scope>NUCLEOTIDE SEQUENCE</scope>
    <source>
        <strain evidence="2">LH 10-3-1</strain>
    </source>
</reference>
<dbReference type="RefSeq" id="WP_304994972.1">
    <property type="nucleotide sequence ID" value="NZ_CP101717.1"/>
</dbReference>
<dbReference type="EMBL" id="CP101717">
    <property type="protein sequence ID" value="WLD57687.1"/>
    <property type="molecule type" value="Genomic_DNA"/>
</dbReference>
<accession>A0AB38YEV5</accession>